<feature type="transmembrane region" description="Helical" evidence="1">
    <location>
        <begin position="13"/>
        <end position="38"/>
    </location>
</feature>
<evidence type="ECO:0000313" key="3">
    <source>
        <dbReference type="EMBL" id="QSG07276.1"/>
    </source>
</evidence>
<dbReference type="SUPFAM" id="SSF48317">
    <property type="entry name" value="Acid phosphatase/Vanadium-dependent haloperoxidase"/>
    <property type="match status" value="1"/>
</dbReference>
<dbReference type="EMBL" id="CP064787">
    <property type="protein sequence ID" value="QSG07276.1"/>
    <property type="molecule type" value="Genomic_DNA"/>
</dbReference>
<feature type="transmembrane region" description="Helical" evidence="1">
    <location>
        <begin position="192"/>
        <end position="207"/>
    </location>
</feature>
<feature type="transmembrane region" description="Helical" evidence="1">
    <location>
        <begin position="144"/>
        <end position="163"/>
    </location>
</feature>
<dbReference type="PANTHER" id="PTHR14969:SF13">
    <property type="entry name" value="AT30094P"/>
    <property type="match status" value="1"/>
</dbReference>
<keyword evidence="1" id="KW-0472">Membrane</keyword>
<gene>
    <name evidence="3" type="primary">pgpB4</name>
    <name evidence="3" type="ORF">HSR121_2959</name>
</gene>
<protein>
    <submittedName>
        <fullName evidence="3">Membrane-associated phospholipid phosphatase</fullName>
    </submittedName>
</protein>
<feature type="transmembrane region" description="Helical" evidence="1">
    <location>
        <begin position="213"/>
        <end position="230"/>
    </location>
</feature>
<dbReference type="GeneID" id="68856492"/>
<feature type="transmembrane region" description="Helical" evidence="1">
    <location>
        <begin position="59"/>
        <end position="76"/>
    </location>
</feature>
<organism evidence="3 4">
    <name type="scientific">Halapricum desulfuricans</name>
    <dbReference type="NCBI Taxonomy" id="2841257"/>
    <lineage>
        <taxon>Archaea</taxon>
        <taxon>Methanobacteriati</taxon>
        <taxon>Methanobacteriota</taxon>
        <taxon>Stenosarchaea group</taxon>
        <taxon>Halobacteria</taxon>
        <taxon>Halobacteriales</taxon>
        <taxon>Haloarculaceae</taxon>
        <taxon>Halapricum</taxon>
    </lineage>
</organism>
<reference evidence="3" key="1">
    <citation type="submission" date="2020-11" db="EMBL/GenBank/DDBJ databases">
        <title>Carbohydrate-dependent, anaerobic sulfur respiration: A novel catabolism in halophilic archaea.</title>
        <authorList>
            <person name="Sorokin D.Y."/>
            <person name="Messina E."/>
            <person name="Smedile F."/>
            <person name="La Cono V."/>
            <person name="Hallsworth J.E."/>
            <person name="Yakimov M.M."/>
        </authorList>
    </citation>
    <scope>NUCLEOTIDE SEQUENCE</scope>
    <source>
        <strain evidence="3">HSR12-1</strain>
    </source>
</reference>
<feature type="domain" description="Phosphatidic acid phosphatase type 2/haloperoxidase" evidence="2">
    <location>
        <begin position="62"/>
        <end position="184"/>
    </location>
</feature>
<dbReference type="InterPro" id="IPR036938">
    <property type="entry name" value="PAP2/HPO_sf"/>
</dbReference>
<dbReference type="Pfam" id="PF01569">
    <property type="entry name" value="PAP2"/>
    <property type="match status" value="1"/>
</dbReference>
<dbReference type="RefSeq" id="WP_229113719.1">
    <property type="nucleotide sequence ID" value="NZ_CP064787.1"/>
</dbReference>
<dbReference type="PANTHER" id="PTHR14969">
    <property type="entry name" value="SPHINGOSINE-1-PHOSPHATE PHOSPHOHYDROLASE"/>
    <property type="match status" value="1"/>
</dbReference>
<dbReference type="AlphaFoldDB" id="A0A897NA63"/>
<dbReference type="Proteomes" id="UP000663525">
    <property type="component" value="Chromosome"/>
</dbReference>
<keyword evidence="1" id="KW-1133">Transmembrane helix</keyword>
<feature type="transmembrane region" description="Helical" evidence="1">
    <location>
        <begin position="114"/>
        <end position="135"/>
    </location>
</feature>
<dbReference type="InterPro" id="IPR000326">
    <property type="entry name" value="PAP2/HPO"/>
</dbReference>
<dbReference type="SMART" id="SM00014">
    <property type="entry name" value="acidPPc"/>
    <property type="match status" value="1"/>
</dbReference>
<evidence type="ECO:0000313" key="4">
    <source>
        <dbReference type="Proteomes" id="UP000663525"/>
    </source>
</evidence>
<proteinExistence type="predicted"/>
<evidence type="ECO:0000259" key="2">
    <source>
        <dbReference type="SMART" id="SM00014"/>
    </source>
</evidence>
<feature type="transmembrane region" description="Helical" evidence="1">
    <location>
        <begin position="270"/>
        <end position="289"/>
    </location>
</feature>
<evidence type="ECO:0000256" key="1">
    <source>
        <dbReference type="SAM" id="Phobius"/>
    </source>
</evidence>
<feature type="transmembrane region" description="Helical" evidence="1">
    <location>
        <begin position="169"/>
        <end position="187"/>
    </location>
</feature>
<accession>A0A897NA63</accession>
<keyword evidence="1" id="KW-0812">Transmembrane</keyword>
<feature type="transmembrane region" description="Helical" evidence="1">
    <location>
        <begin position="242"/>
        <end position="264"/>
    </location>
</feature>
<sequence length="300" mass="30333">MRGIGLPSLLAELLGPLVVVFALLTQLGDTWFLSALVVSSYWFGPHTPRIGDGLDRRRGAMVVGLLLLAFVVVYTTKPLFGLPRPPGAAVPPRGDLVPDALAGVYEWLSTSSGFGFPSGHATGSTLVYGGLAWAVRIGSRRRRAVIAAVLITVISLSRLALGVHYLVDVLAGTALALTGLAVAIRLATPRRVFGLAAAVGLVGLVAVGPTPDLLASTAMAVGATVVWTGFGDELLATPSRAGAIATAGVGAVAGATSGGLAHLIRTDLLLSGSGALLVGAGIVAMPLVGERVAKTVAAQN</sequence>
<dbReference type="Gene3D" id="1.20.144.10">
    <property type="entry name" value="Phosphatidic acid phosphatase type 2/haloperoxidase"/>
    <property type="match status" value="1"/>
</dbReference>
<name>A0A897NA63_9EURY</name>